<feature type="region of interest" description="Disordered" evidence="1">
    <location>
        <begin position="41"/>
        <end position="88"/>
    </location>
</feature>
<evidence type="ECO:0000313" key="2">
    <source>
        <dbReference type="EMBL" id="KAL0123062.1"/>
    </source>
</evidence>
<organism evidence="2 3">
    <name type="scientific">Cardiocondyla obscurior</name>
    <dbReference type="NCBI Taxonomy" id="286306"/>
    <lineage>
        <taxon>Eukaryota</taxon>
        <taxon>Metazoa</taxon>
        <taxon>Ecdysozoa</taxon>
        <taxon>Arthropoda</taxon>
        <taxon>Hexapoda</taxon>
        <taxon>Insecta</taxon>
        <taxon>Pterygota</taxon>
        <taxon>Neoptera</taxon>
        <taxon>Endopterygota</taxon>
        <taxon>Hymenoptera</taxon>
        <taxon>Apocrita</taxon>
        <taxon>Aculeata</taxon>
        <taxon>Formicoidea</taxon>
        <taxon>Formicidae</taxon>
        <taxon>Myrmicinae</taxon>
        <taxon>Cardiocondyla</taxon>
    </lineage>
</organism>
<sequence length="88" mass="9837">MWYFCLNLTRLIYLKNKLINEYLGEKSPLNSCGYGCEKLESAQPAPSTRRVASTFSPQFRGGANRNGDSNREAHNGAPSLRARGEKNN</sequence>
<feature type="compositionally biased region" description="Polar residues" evidence="1">
    <location>
        <begin position="44"/>
        <end position="57"/>
    </location>
</feature>
<dbReference type="Proteomes" id="UP001430953">
    <property type="component" value="Unassembled WGS sequence"/>
</dbReference>
<name>A0AAW2G6L5_9HYME</name>
<evidence type="ECO:0000256" key="1">
    <source>
        <dbReference type="SAM" id="MobiDB-lite"/>
    </source>
</evidence>
<dbReference type="AlphaFoldDB" id="A0AAW2G6L5"/>
<reference evidence="2 3" key="1">
    <citation type="submission" date="2023-03" db="EMBL/GenBank/DDBJ databases">
        <title>High recombination rates correlate with genetic variation in Cardiocondyla obscurior ants.</title>
        <authorList>
            <person name="Errbii M."/>
        </authorList>
    </citation>
    <scope>NUCLEOTIDE SEQUENCE [LARGE SCALE GENOMIC DNA]</scope>
    <source>
        <strain evidence="2">Alpha-2009</strain>
        <tissue evidence="2">Whole body</tissue>
    </source>
</reference>
<proteinExistence type="predicted"/>
<dbReference type="EMBL" id="JADYXP020000006">
    <property type="protein sequence ID" value="KAL0123062.1"/>
    <property type="molecule type" value="Genomic_DNA"/>
</dbReference>
<keyword evidence="3" id="KW-1185">Reference proteome</keyword>
<protein>
    <submittedName>
        <fullName evidence="2">Uncharacterized protein</fullName>
    </submittedName>
</protein>
<gene>
    <name evidence="2" type="ORF">PUN28_007592</name>
</gene>
<accession>A0AAW2G6L5</accession>
<evidence type="ECO:0000313" key="3">
    <source>
        <dbReference type="Proteomes" id="UP001430953"/>
    </source>
</evidence>
<comment type="caution">
    <text evidence="2">The sequence shown here is derived from an EMBL/GenBank/DDBJ whole genome shotgun (WGS) entry which is preliminary data.</text>
</comment>